<evidence type="ECO:0000256" key="1">
    <source>
        <dbReference type="SAM" id="MobiDB-lite"/>
    </source>
</evidence>
<evidence type="ECO:0008006" key="4">
    <source>
        <dbReference type="Google" id="ProtNLM"/>
    </source>
</evidence>
<accession>A0ABQ4WP30</accession>
<feature type="compositionally biased region" description="Basic and acidic residues" evidence="1">
    <location>
        <begin position="215"/>
        <end position="227"/>
    </location>
</feature>
<protein>
    <recommendedName>
        <fullName evidence="4">Histone deacetylase 14</fullName>
    </recommendedName>
</protein>
<feature type="region of interest" description="Disordered" evidence="1">
    <location>
        <begin position="99"/>
        <end position="157"/>
    </location>
</feature>
<reference evidence="2" key="1">
    <citation type="journal article" date="2022" name="Int. J. Mol. Sci.">
        <title>Draft Genome of Tanacetum Coccineum: Genomic Comparison of Closely Related Tanacetum-Family Plants.</title>
        <authorList>
            <person name="Yamashiro T."/>
            <person name="Shiraishi A."/>
            <person name="Nakayama K."/>
            <person name="Satake H."/>
        </authorList>
    </citation>
    <scope>NUCLEOTIDE SEQUENCE</scope>
</reference>
<feature type="region of interest" description="Disordered" evidence="1">
    <location>
        <begin position="178"/>
        <end position="298"/>
    </location>
</feature>
<dbReference type="EMBL" id="BQNB010008815">
    <property type="protein sequence ID" value="GJS54660.1"/>
    <property type="molecule type" value="Genomic_DNA"/>
</dbReference>
<keyword evidence="3" id="KW-1185">Reference proteome</keyword>
<proteinExistence type="predicted"/>
<gene>
    <name evidence="2" type="ORF">Tco_0628022</name>
</gene>
<feature type="compositionally biased region" description="Basic residues" evidence="1">
    <location>
        <begin position="104"/>
        <end position="117"/>
    </location>
</feature>
<name>A0ABQ4WP30_9ASTR</name>
<feature type="compositionally biased region" description="Polar residues" evidence="1">
    <location>
        <begin position="178"/>
        <end position="205"/>
    </location>
</feature>
<evidence type="ECO:0000313" key="2">
    <source>
        <dbReference type="EMBL" id="GJS54660.1"/>
    </source>
</evidence>
<organism evidence="2 3">
    <name type="scientific">Tanacetum coccineum</name>
    <dbReference type="NCBI Taxonomy" id="301880"/>
    <lineage>
        <taxon>Eukaryota</taxon>
        <taxon>Viridiplantae</taxon>
        <taxon>Streptophyta</taxon>
        <taxon>Embryophyta</taxon>
        <taxon>Tracheophyta</taxon>
        <taxon>Spermatophyta</taxon>
        <taxon>Magnoliopsida</taxon>
        <taxon>eudicotyledons</taxon>
        <taxon>Gunneridae</taxon>
        <taxon>Pentapetalae</taxon>
        <taxon>asterids</taxon>
        <taxon>campanulids</taxon>
        <taxon>Asterales</taxon>
        <taxon>Asteraceae</taxon>
        <taxon>Asteroideae</taxon>
        <taxon>Anthemideae</taxon>
        <taxon>Anthemidinae</taxon>
        <taxon>Tanacetum</taxon>
    </lineage>
</organism>
<sequence>MRRENDYINKPHVIPYCQFTKLIIYHLGRIHNLHQRSESPLHLAEEDLRLGNLKFVPKGEDDEVFGMPIPNELITNNIRNAPYFNAYLEMVAKHDRKIATEKGGKKKPAIAKQLKPKPVKEKSSKPAPAPKPKVTQVKPAKPSLAKHSKMGKGKAIATEEQAAQSLLALYTPKRRSTTDQFIFQRRTPTTEEASTRPSAQPQDDASINIVCESLSHADAETDADTHKTNSGGDTEILQIGEELGEDVDNQVNLEEKTAKLDQGQAGSDPGKTHESRPPPEQVFMDEDQAGPDPRESRVALVGPNPDPMHDDFMANVYPNVHESLKFPADEHVILEDPLSSTETLSSMKNLDDAYTIRDQFLNDKSTKDEPGKLNVEAEVVSMVIVPIYQASSSVPPLSTPVIDLSPSKPVSSTTQAPIFTATIATTTTTLLLPPPPQQQSTTDSELAARVTTLK</sequence>
<evidence type="ECO:0000313" key="3">
    <source>
        <dbReference type="Proteomes" id="UP001151760"/>
    </source>
</evidence>
<comment type="caution">
    <text evidence="2">The sequence shown here is derived from an EMBL/GenBank/DDBJ whole genome shotgun (WGS) entry which is preliminary data.</text>
</comment>
<dbReference type="Proteomes" id="UP001151760">
    <property type="component" value="Unassembled WGS sequence"/>
</dbReference>
<reference evidence="2" key="2">
    <citation type="submission" date="2022-01" db="EMBL/GenBank/DDBJ databases">
        <authorList>
            <person name="Yamashiro T."/>
            <person name="Shiraishi A."/>
            <person name="Satake H."/>
            <person name="Nakayama K."/>
        </authorList>
    </citation>
    <scope>NUCLEOTIDE SEQUENCE</scope>
</reference>
<feature type="compositionally biased region" description="Low complexity" evidence="1">
    <location>
        <begin position="132"/>
        <end position="142"/>
    </location>
</feature>